<protein>
    <submittedName>
        <fullName evidence="1">Uncharacterized protein</fullName>
    </submittedName>
</protein>
<reference evidence="1" key="1">
    <citation type="submission" date="2014-09" db="EMBL/GenBank/DDBJ databases">
        <authorList>
            <person name="Magalhaes I.L.F."/>
            <person name="Oliveira U."/>
            <person name="Santos F.R."/>
            <person name="Vidigal T.H.D.A."/>
            <person name="Brescovit A.D."/>
            <person name="Santos A.J."/>
        </authorList>
    </citation>
    <scope>NUCLEOTIDE SEQUENCE</scope>
    <source>
        <tissue evidence="1">Shoot tissue taken approximately 20 cm above the soil surface</tissue>
    </source>
</reference>
<sequence>MISFNLHNNFFVTIMIRYVHFTSRQCYDTLRHSFRTIYVYQM</sequence>
<dbReference type="EMBL" id="GBRH01168974">
    <property type="protein sequence ID" value="JAE28922.1"/>
    <property type="molecule type" value="Transcribed_RNA"/>
</dbReference>
<name>A0A0A9GWL5_ARUDO</name>
<dbReference type="AlphaFoldDB" id="A0A0A9GWL5"/>
<organism evidence="1">
    <name type="scientific">Arundo donax</name>
    <name type="common">Giant reed</name>
    <name type="synonym">Donax arundinaceus</name>
    <dbReference type="NCBI Taxonomy" id="35708"/>
    <lineage>
        <taxon>Eukaryota</taxon>
        <taxon>Viridiplantae</taxon>
        <taxon>Streptophyta</taxon>
        <taxon>Embryophyta</taxon>
        <taxon>Tracheophyta</taxon>
        <taxon>Spermatophyta</taxon>
        <taxon>Magnoliopsida</taxon>
        <taxon>Liliopsida</taxon>
        <taxon>Poales</taxon>
        <taxon>Poaceae</taxon>
        <taxon>PACMAD clade</taxon>
        <taxon>Arundinoideae</taxon>
        <taxon>Arundineae</taxon>
        <taxon>Arundo</taxon>
    </lineage>
</organism>
<accession>A0A0A9GWL5</accession>
<reference evidence="1" key="2">
    <citation type="journal article" date="2015" name="Data Brief">
        <title>Shoot transcriptome of the giant reed, Arundo donax.</title>
        <authorList>
            <person name="Barrero R.A."/>
            <person name="Guerrero F.D."/>
            <person name="Moolhuijzen P."/>
            <person name="Goolsby J.A."/>
            <person name="Tidwell J."/>
            <person name="Bellgard S.E."/>
            <person name="Bellgard M.I."/>
        </authorList>
    </citation>
    <scope>NUCLEOTIDE SEQUENCE</scope>
    <source>
        <tissue evidence="1">Shoot tissue taken approximately 20 cm above the soil surface</tissue>
    </source>
</reference>
<proteinExistence type="predicted"/>
<evidence type="ECO:0000313" key="1">
    <source>
        <dbReference type="EMBL" id="JAE28922.1"/>
    </source>
</evidence>